<dbReference type="PANTHER" id="PTHR36837:SF2">
    <property type="entry name" value="POLY(3-HYDROXYALKANOATE) POLYMERASE SUBUNIT PHAC"/>
    <property type="match status" value="1"/>
</dbReference>
<dbReference type="InterPro" id="IPR000073">
    <property type="entry name" value="AB_hydrolase_1"/>
</dbReference>
<dbReference type="RefSeq" id="WP_012691482.1">
    <property type="nucleotide sequence ID" value="NC_012522.1"/>
</dbReference>
<dbReference type="SUPFAM" id="SSF53474">
    <property type="entry name" value="alpha/beta-Hydrolases"/>
    <property type="match status" value="1"/>
</dbReference>
<dbReference type="Pfam" id="PF00561">
    <property type="entry name" value="Abhydrolase_1"/>
    <property type="match status" value="1"/>
</dbReference>
<gene>
    <name evidence="2" type="ordered locus">ROP_43060</name>
</gene>
<name>C1BA50_RHOOB</name>
<dbReference type="KEGG" id="rop:ROP_43060"/>
<dbReference type="InterPro" id="IPR029058">
    <property type="entry name" value="AB_hydrolase_fold"/>
</dbReference>
<proteinExistence type="predicted"/>
<dbReference type="Proteomes" id="UP000002212">
    <property type="component" value="Chromosome"/>
</dbReference>
<evidence type="ECO:0000259" key="1">
    <source>
        <dbReference type="Pfam" id="PF00561"/>
    </source>
</evidence>
<evidence type="ECO:0000313" key="3">
    <source>
        <dbReference type="Proteomes" id="UP000002212"/>
    </source>
</evidence>
<dbReference type="HOGENOM" id="CLU_035017_1_0_11"/>
<dbReference type="AlphaFoldDB" id="C1BA50"/>
<dbReference type="InterPro" id="IPR051321">
    <property type="entry name" value="PHA/PHB_synthase"/>
</dbReference>
<accession>C1BA50</accession>
<dbReference type="PANTHER" id="PTHR36837">
    <property type="entry name" value="POLY(3-HYDROXYALKANOATE) POLYMERASE SUBUNIT PHAC"/>
    <property type="match status" value="1"/>
</dbReference>
<dbReference type="STRING" id="632772.ROP_43060"/>
<feature type="domain" description="AB hydrolase-1" evidence="1">
    <location>
        <begin position="59"/>
        <end position="305"/>
    </location>
</feature>
<sequence length="388" mass="41052">MLDIAWNPTLNTLTRNAWRLSFGGGIAPVQRTPSTRIHEAPHQDLYRFDGSETGDDRPVLLVPPLAAPAHCFDLRPGQSLAAHLVRSGKATYLVDYGTMGYADRGLGFEDWVDDFIPAAVDRVSRLHDGAPVDLIGWSLGGTMSLLTAAGRGDLPIGSVTAIGTPIDYESVTMIAPLRAVGRFTGDRPLTTATGAMGGLPAPLVQASYRFTALQRELTKPWFIARNLHDTETLARMESIDRFMADMPGYPARFFRQVCTQLILGNALATGSFETRNGAIALADLTVPVLAVGGTEDVIAPIPSVRAATDVLTGSPSVRFESAPGSHLGLVAGPKAKDSTWAHIDSFLGDVQISPARAVQISPARAVQISPARATAPANSAVTAAPIVG</sequence>
<dbReference type="PATRIC" id="fig|632772.20.peg.4509"/>
<dbReference type="Gene3D" id="3.40.50.1820">
    <property type="entry name" value="alpha/beta hydrolase"/>
    <property type="match status" value="1"/>
</dbReference>
<evidence type="ECO:0000313" key="2">
    <source>
        <dbReference type="EMBL" id="BAH52553.1"/>
    </source>
</evidence>
<dbReference type="ESTHER" id="rhoob-c1ba50">
    <property type="family name" value="PHA_synth_III_C"/>
</dbReference>
<organism evidence="2 3">
    <name type="scientific">Rhodococcus opacus (strain B4)</name>
    <dbReference type="NCBI Taxonomy" id="632772"/>
    <lineage>
        <taxon>Bacteria</taxon>
        <taxon>Bacillati</taxon>
        <taxon>Actinomycetota</taxon>
        <taxon>Actinomycetes</taxon>
        <taxon>Mycobacteriales</taxon>
        <taxon>Nocardiaceae</taxon>
        <taxon>Rhodococcus</taxon>
    </lineage>
</organism>
<keyword evidence="2" id="KW-0378">Hydrolase</keyword>
<reference evidence="2 3" key="1">
    <citation type="submission" date="2009-03" db="EMBL/GenBank/DDBJ databases">
        <title>Comparison of the complete genome sequences of Rhodococcus erythropolis PR4 and Rhodococcus opacus B4.</title>
        <authorList>
            <person name="Takarada H."/>
            <person name="Sekine M."/>
            <person name="Hosoyama A."/>
            <person name="Yamada R."/>
            <person name="Fujisawa T."/>
            <person name="Omata S."/>
            <person name="Shimizu A."/>
            <person name="Tsukatani N."/>
            <person name="Tanikawa S."/>
            <person name="Fujita N."/>
            <person name="Harayama S."/>
        </authorList>
    </citation>
    <scope>NUCLEOTIDE SEQUENCE [LARGE SCALE GENOMIC DNA]</scope>
    <source>
        <strain evidence="2 3">B4</strain>
    </source>
</reference>
<dbReference type="GO" id="GO:0016787">
    <property type="term" value="F:hydrolase activity"/>
    <property type="evidence" value="ECO:0007669"/>
    <property type="project" value="UniProtKB-KW"/>
</dbReference>
<dbReference type="EMBL" id="AP011115">
    <property type="protein sequence ID" value="BAH52553.1"/>
    <property type="molecule type" value="Genomic_DNA"/>
</dbReference>
<protein>
    <submittedName>
        <fullName evidence="2">Putative hydrolase</fullName>
    </submittedName>
</protein>